<protein>
    <recommendedName>
        <fullName evidence="13">Aluminum-activated malate transporter</fullName>
    </recommendedName>
</protein>
<evidence type="ECO:0000256" key="5">
    <source>
        <dbReference type="ARBA" id="ARBA00022989"/>
    </source>
</evidence>
<keyword evidence="5 10" id="KW-1133">Transmembrane helix</keyword>
<keyword evidence="7 10" id="KW-0472">Membrane</keyword>
<keyword evidence="4 10" id="KW-0812">Transmembrane</keyword>
<evidence type="ECO:0000313" key="12">
    <source>
        <dbReference type="Proteomes" id="UP000807159"/>
    </source>
</evidence>
<feature type="region of interest" description="Disordered" evidence="9">
    <location>
        <begin position="314"/>
        <end position="338"/>
    </location>
</feature>
<keyword evidence="8" id="KW-0407">Ion channel</keyword>
<feature type="transmembrane region" description="Helical" evidence="10">
    <location>
        <begin position="116"/>
        <end position="137"/>
    </location>
</feature>
<evidence type="ECO:0000313" key="11">
    <source>
        <dbReference type="EMBL" id="KAH8488845.1"/>
    </source>
</evidence>
<keyword evidence="3" id="KW-0813">Transport</keyword>
<sequence>MVMGNEVSNILEWRVNVPDGTLEILQPESDLVHRIWLGLKGLLGEFILKIWKFLEKARNIAVAEPKKLQQQPFRRVIPSVKARFDYGATIFILTFSLVSVSGYREDKVIVIAHQRLSAIAIGASLCILISMLFYPIWAGEELHNLIHRNLDKLADALDGCIAGYFTGSSDGDSCKKMEGYKFVLNSKAAEDSMAGFTRWEPALGRFNFRHPWNQYLKAPEHLKRYLSDVSITLSSYASHVLKELAVAESLPNHLVAAPSSTSDGDATVEPIRKTATPSVMEILRLATLVPMLTETAARIEEVADEVNELAKLADLKPPTSKKANQSQPRNKVDETINH</sequence>
<feature type="transmembrane region" description="Helical" evidence="10">
    <location>
        <begin position="86"/>
        <end position="104"/>
    </location>
</feature>
<comment type="caution">
    <text evidence="11">The sequence shown here is derived from an EMBL/GenBank/DDBJ whole genome shotgun (WGS) entry which is preliminary data.</text>
</comment>
<dbReference type="EMBL" id="JACEGQ020000014">
    <property type="protein sequence ID" value="KAH8488845.1"/>
    <property type="molecule type" value="Genomic_DNA"/>
</dbReference>
<comment type="similarity">
    <text evidence="2">Belongs to the aromatic acid exporter (TC 2.A.85) family.</text>
</comment>
<dbReference type="Proteomes" id="UP000807159">
    <property type="component" value="Chromosome 14"/>
</dbReference>
<evidence type="ECO:0000256" key="9">
    <source>
        <dbReference type="SAM" id="MobiDB-lite"/>
    </source>
</evidence>
<gene>
    <name evidence="11" type="ORF">H0E87_024466</name>
</gene>
<accession>A0A8T2X5I5</accession>
<comment type="subcellular location">
    <subcellularLocation>
        <location evidence="1">Membrane</location>
        <topology evidence="1">Multi-pass membrane protein</topology>
    </subcellularLocation>
</comment>
<evidence type="ECO:0000256" key="3">
    <source>
        <dbReference type="ARBA" id="ARBA00022448"/>
    </source>
</evidence>
<evidence type="ECO:0000256" key="7">
    <source>
        <dbReference type="ARBA" id="ARBA00023136"/>
    </source>
</evidence>
<dbReference type="GO" id="GO:0015743">
    <property type="term" value="P:malate transport"/>
    <property type="evidence" value="ECO:0007669"/>
    <property type="project" value="InterPro"/>
</dbReference>
<dbReference type="AlphaFoldDB" id="A0A8T2X5I5"/>
<dbReference type="PANTHER" id="PTHR31086">
    <property type="entry name" value="ALUMINUM-ACTIVATED MALATE TRANSPORTER 10"/>
    <property type="match status" value="1"/>
</dbReference>
<dbReference type="GO" id="GO:0016020">
    <property type="term" value="C:membrane"/>
    <property type="evidence" value="ECO:0007669"/>
    <property type="project" value="UniProtKB-SubCell"/>
</dbReference>
<organism evidence="11 12">
    <name type="scientific">Populus deltoides</name>
    <name type="common">Eastern poplar</name>
    <name type="synonym">Eastern cottonwood</name>
    <dbReference type="NCBI Taxonomy" id="3696"/>
    <lineage>
        <taxon>Eukaryota</taxon>
        <taxon>Viridiplantae</taxon>
        <taxon>Streptophyta</taxon>
        <taxon>Embryophyta</taxon>
        <taxon>Tracheophyta</taxon>
        <taxon>Spermatophyta</taxon>
        <taxon>Magnoliopsida</taxon>
        <taxon>eudicotyledons</taxon>
        <taxon>Gunneridae</taxon>
        <taxon>Pentapetalae</taxon>
        <taxon>rosids</taxon>
        <taxon>fabids</taxon>
        <taxon>Malpighiales</taxon>
        <taxon>Salicaceae</taxon>
        <taxon>Saliceae</taxon>
        <taxon>Populus</taxon>
    </lineage>
</organism>
<keyword evidence="12" id="KW-1185">Reference proteome</keyword>
<dbReference type="Pfam" id="PF11744">
    <property type="entry name" value="ALMT"/>
    <property type="match status" value="1"/>
</dbReference>
<evidence type="ECO:0000256" key="1">
    <source>
        <dbReference type="ARBA" id="ARBA00004141"/>
    </source>
</evidence>
<evidence type="ECO:0000256" key="2">
    <source>
        <dbReference type="ARBA" id="ARBA00007079"/>
    </source>
</evidence>
<dbReference type="GO" id="GO:0034220">
    <property type="term" value="P:monoatomic ion transmembrane transport"/>
    <property type="evidence" value="ECO:0007669"/>
    <property type="project" value="UniProtKB-KW"/>
</dbReference>
<evidence type="ECO:0000256" key="4">
    <source>
        <dbReference type="ARBA" id="ARBA00022692"/>
    </source>
</evidence>
<evidence type="ECO:0000256" key="10">
    <source>
        <dbReference type="SAM" id="Phobius"/>
    </source>
</evidence>
<name>A0A8T2X5I5_POPDE</name>
<evidence type="ECO:0000256" key="8">
    <source>
        <dbReference type="ARBA" id="ARBA00023303"/>
    </source>
</evidence>
<evidence type="ECO:0000256" key="6">
    <source>
        <dbReference type="ARBA" id="ARBA00023065"/>
    </source>
</evidence>
<evidence type="ECO:0008006" key="13">
    <source>
        <dbReference type="Google" id="ProtNLM"/>
    </source>
</evidence>
<dbReference type="InterPro" id="IPR020966">
    <property type="entry name" value="ALMT"/>
</dbReference>
<keyword evidence="6" id="KW-0406">Ion transport</keyword>
<reference evidence="11" key="1">
    <citation type="journal article" date="2021" name="J. Hered.">
        <title>Genome Assembly of Salicaceae Populus deltoides (Eastern Cottonwood) I-69 Based on Nanopore Sequencing and Hi-C Technologies.</title>
        <authorList>
            <person name="Bai S."/>
            <person name="Wu H."/>
            <person name="Zhang J."/>
            <person name="Pan Z."/>
            <person name="Zhao W."/>
            <person name="Li Z."/>
            <person name="Tong C."/>
        </authorList>
    </citation>
    <scope>NUCLEOTIDE SEQUENCE</scope>
    <source>
        <tissue evidence="11">Leaf</tissue>
    </source>
</reference>
<proteinExistence type="inferred from homology"/>